<evidence type="ECO:0000259" key="6">
    <source>
        <dbReference type="PROSITE" id="PS50949"/>
    </source>
</evidence>
<protein>
    <submittedName>
        <fullName evidence="7">GntR family transcriptional regulator</fullName>
    </submittedName>
</protein>
<keyword evidence="2" id="KW-0663">Pyridoxal phosphate</keyword>
<sequence length="465" mass="49822">MAARKTTQLASDLLVELDRAGAEPMHRQIESAIRDRIRTGGLPLGTSVPASRSLAADLGVSRGVVVEAYQQLVAEGYLASTPGGYTRVAAGPGTPTPAPTPEARPSYVVDFGYGRSDVASFPRAVWLRSLRRVLTEAPNDRLGYLSGNGMLELREGIADYLNRVRGTCADPETVVITAGYAQASHLLMAVLAARGARVVVVEDPSANDDVRPLADAHGIKVIGVPVDDDGLRDDALANVEADAIILTPSHQWPTGGVLTAERRAAVIEWARSRDALVIEDDYDAEYRYDRTPLGAMQGLAPDVVAYAGSSSKTLAPGLRVGWLILPPDLVGPVAEAKVLADRGAPAIDQLAFADFLQRGELDRHLRRMRPVYRTRRDVLLAALAEHLPDLEPTGIAAGLHVVTWLPDHLDEDVVVEAAARAGVHIVGLRPYRLSPGRGGLIFGYSNLNERAIVQGVRLLAQSLVE</sequence>
<dbReference type="PANTHER" id="PTHR46577:SF1">
    <property type="entry name" value="HTH-TYPE TRANSCRIPTIONAL REGULATORY PROTEIN GABR"/>
    <property type="match status" value="1"/>
</dbReference>
<organism evidence="7 8">
    <name type="scientific">Luteipulveratus mongoliensis</name>
    <dbReference type="NCBI Taxonomy" id="571913"/>
    <lineage>
        <taxon>Bacteria</taxon>
        <taxon>Bacillati</taxon>
        <taxon>Actinomycetota</taxon>
        <taxon>Actinomycetes</taxon>
        <taxon>Micrococcales</taxon>
        <taxon>Dermacoccaceae</taxon>
        <taxon>Luteipulveratus</taxon>
    </lineage>
</organism>
<dbReference type="GO" id="GO:0003700">
    <property type="term" value="F:DNA-binding transcription factor activity"/>
    <property type="evidence" value="ECO:0007669"/>
    <property type="project" value="InterPro"/>
</dbReference>
<dbReference type="CDD" id="cd00609">
    <property type="entry name" value="AAT_like"/>
    <property type="match status" value="1"/>
</dbReference>
<comment type="similarity">
    <text evidence="1">In the C-terminal section; belongs to the class-I pyridoxal-phosphate-dependent aminotransferase family.</text>
</comment>
<dbReference type="Proteomes" id="UP000066480">
    <property type="component" value="Chromosome"/>
</dbReference>
<evidence type="ECO:0000256" key="4">
    <source>
        <dbReference type="ARBA" id="ARBA00023125"/>
    </source>
</evidence>
<dbReference type="PRINTS" id="PR00035">
    <property type="entry name" value="HTHGNTR"/>
</dbReference>
<dbReference type="OrthoDB" id="594134at2"/>
<keyword evidence="8" id="KW-1185">Reference proteome</keyword>
<dbReference type="CDD" id="cd07377">
    <property type="entry name" value="WHTH_GntR"/>
    <property type="match status" value="1"/>
</dbReference>
<evidence type="ECO:0000256" key="5">
    <source>
        <dbReference type="ARBA" id="ARBA00023163"/>
    </source>
</evidence>
<keyword evidence="3" id="KW-0805">Transcription regulation</keyword>
<dbReference type="RefSeq" id="WP_052589371.1">
    <property type="nucleotide sequence ID" value="NZ_CP011112.1"/>
</dbReference>
<dbReference type="InterPro" id="IPR015421">
    <property type="entry name" value="PyrdxlP-dep_Trfase_major"/>
</dbReference>
<dbReference type="AlphaFoldDB" id="A0A0K1JE16"/>
<dbReference type="PANTHER" id="PTHR46577">
    <property type="entry name" value="HTH-TYPE TRANSCRIPTIONAL REGULATORY PROTEIN GABR"/>
    <property type="match status" value="1"/>
</dbReference>
<dbReference type="InterPro" id="IPR036388">
    <property type="entry name" value="WH-like_DNA-bd_sf"/>
</dbReference>
<reference evidence="7 8" key="1">
    <citation type="submission" date="2015-03" db="EMBL/GenBank/DDBJ databases">
        <title>Luteipulveratus halotolerans sp. nov., a novel actinobacterium (Dermacoccaceae) from Sarawak, Malaysia.</title>
        <authorList>
            <person name="Juboi H."/>
            <person name="Basik A."/>
            <person name="Shamsul S.S."/>
            <person name="Arnold P."/>
            <person name="Schmitt E.K."/>
            <person name="Sanglier J.-J."/>
            <person name="Yeo T."/>
        </authorList>
    </citation>
    <scope>NUCLEOTIDE SEQUENCE [LARGE SCALE GENOMIC DNA]</scope>
    <source>
        <strain evidence="7 8">MN07-A0370</strain>
    </source>
</reference>
<feature type="domain" description="HTH gntR-type" evidence="6">
    <location>
        <begin position="23"/>
        <end position="91"/>
    </location>
</feature>
<evidence type="ECO:0000313" key="8">
    <source>
        <dbReference type="Proteomes" id="UP000066480"/>
    </source>
</evidence>
<dbReference type="InterPro" id="IPR051446">
    <property type="entry name" value="HTH_trans_reg/aminotransferase"/>
</dbReference>
<dbReference type="InterPro" id="IPR015424">
    <property type="entry name" value="PyrdxlP-dep_Trfase"/>
</dbReference>
<keyword evidence="4" id="KW-0238">DNA-binding</keyword>
<name>A0A0K1JE16_9MICO</name>
<dbReference type="EMBL" id="CP011112">
    <property type="protein sequence ID" value="AKU14830.1"/>
    <property type="molecule type" value="Genomic_DNA"/>
</dbReference>
<dbReference type="SUPFAM" id="SSF53383">
    <property type="entry name" value="PLP-dependent transferases"/>
    <property type="match status" value="1"/>
</dbReference>
<dbReference type="Pfam" id="PF00155">
    <property type="entry name" value="Aminotran_1_2"/>
    <property type="match status" value="1"/>
</dbReference>
<dbReference type="InterPro" id="IPR004839">
    <property type="entry name" value="Aminotransferase_I/II_large"/>
</dbReference>
<gene>
    <name evidence="7" type="ORF">VV02_01355</name>
</gene>
<dbReference type="GO" id="GO:0030170">
    <property type="term" value="F:pyridoxal phosphate binding"/>
    <property type="evidence" value="ECO:0007669"/>
    <property type="project" value="InterPro"/>
</dbReference>
<dbReference type="Gene3D" id="1.10.10.10">
    <property type="entry name" value="Winged helix-like DNA-binding domain superfamily/Winged helix DNA-binding domain"/>
    <property type="match status" value="1"/>
</dbReference>
<dbReference type="PROSITE" id="PS50949">
    <property type="entry name" value="HTH_GNTR"/>
    <property type="match status" value="1"/>
</dbReference>
<dbReference type="SUPFAM" id="SSF46785">
    <property type="entry name" value="Winged helix' DNA-binding domain"/>
    <property type="match status" value="1"/>
</dbReference>
<dbReference type="Pfam" id="PF00392">
    <property type="entry name" value="GntR"/>
    <property type="match status" value="1"/>
</dbReference>
<evidence type="ECO:0000256" key="2">
    <source>
        <dbReference type="ARBA" id="ARBA00022898"/>
    </source>
</evidence>
<dbReference type="InterPro" id="IPR000524">
    <property type="entry name" value="Tscrpt_reg_HTH_GntR"/>
</dbReference>
<evidence type="ECO:0000256" key="1">
    <source>
        <dbReference type="ARBA" id="ARBA00005384"/>
    </source>
</evidence>
<proteinExistence type="inferred from homology"/>
<evidence type="ECO:0000313" key="7">
    <source>
        <dbReference type="EMBL" id="AKU14830.1"/>
    </source>
</evidence>
<keyword evidence="5" id="KW-0804">Transcription</keyword>
<dbReference type="Gene3D" id="3.40.640.10">
    <property type="entry name" value="Type I PLP-dependent aspartate aminotransferase-like (Major domain)"/>
    <property type="match status" value="1"/>
</dbReference>
<dbReference type="GO" id="GO:0003677">
    <property type="term" value="F:DNA binding"/>
    <property type="evidence" value="ECO:0007669"/>
    <property type="project" value="UniProtKB-KW"/>
</dbReference>
<dbReference type="PATRIC" id="fig|571913.6.peg.279"/>
<dbReference type="KEGG" id="lmoi:VV02_01355"/>
<accession>A0A0K1JE16</accession>
<dbReference type="SMART" id="SM00345">
    <property type="entry name" value="HTH_GNTR"/>
    <property type="match status" value="1"/>
</dbReference>
<dbReference type="InterPro" id="IPR036390">
    <property type="entry name" value="WH_DNA-bd_sf"/>
</dbReference>
<evidence type="ECO:0000256" key="3">
    <source>
        <dbReference type="ARBA" id="ARBA00023015"/>
    </source>
</evidence>